<dbReference type="AlphaFoldDB" id="A0AAV2HU36"/>
<gene>
    <name evidence="3" type="ORF">GSLYS_00011533001</name>
</gene>
<dbReference type="PROSITE" id="PS50871">
    <property type="entry name" value="C1Q"/>
    <property type="match status" value="1"/>
</dbReference>
<keyword evidence="4" id="KW-1185">Reference proteome</keyword>
<evidence type="ECO:0000313" key="4">
    <source>
        <dbReference type="Proteomes" id="UP001497497"/>
    </source>
</evidence>
<sequence>MASKTQLAQRLDTFLKHQLEMLEVESRTMKDAMDDVVNKMHLSVAQEMDQWTCSGHVNQLRFQEIAKNIQQAITFVIMKTIEISGLNNDEFEHEVSQTAVSLTPPAAKATDTAPGTIVDFESMTRRLATLEEDVFSMKCTTKEIQEKQEISVEKLNEISVPKENFDKVLNDVNILKKKVDRVQKEISALQDNVDKNFDTLHDTHLKFKKKIQERVNEIKEKNADISTNVDYSLETLTIVDSRFKKLEEKNEALNVSMNELNQQISSFRTCSNDALMSVQDLSKSVESTSQHYNEMSNKMNQLELSINHMKSQYTEQFENMSSLNKDKIDDLIGLVCHLVAKRLNPIETFREALNKIPITKSPISLKMDGIESQFVDLSNKIVEIESKCRLPNVGFYAWSTFDLDLGPHYLENFSNVWGNYGDHFGSTSGKFTAPLDGLYLMSISAKLHDDNKTQLERCKPDEDESEELCQFFGNQTITFCAEMTAGEQVFIKVDIEEYDKGKCVDFSCCLING</sequence>
<accession>A0AAV2HU36</accession>
<dbReference type="Proteomes" id="UP001497497">
    <property type="component" value="Unassembled WGS sequence"/>
</dbReference>
<feature type="domain" description="C1q" evidence="2">
    <location>
        <begin position="388"/>
        <end position="513"/>
    </location>
</feature>
<reference evidence="3 4" key="1">
    <citation type="submission" date="2024-04" db="EMBL/GenBank/DDBJ databases">
        <authorList>
            <consortium name="Genoscope - CEA"/>
            <person name="William W."/>
        </authorList>
    </citation>
    <scope>NUCLEOTIDE SEQUENCE [LARGE SCALE GENOMIC DNA]</scope>
</reference>
<dbReference type="InterPro" id="IPR001073">
    <property type="entry name" value="C1q_dom"/>
</dbReference>
<dbReference type="Gene3D" id="1.10.287.950">
    <property type="entry name" value="Methyl-accepting chemotaxis protein"/>
    <property type="match status" value="1"/>
</dbReference>
<evidence type="ECO:0000313" key="3">
    <source>
        <dbReference type="EMBL" id="CAL1537630.1"/>
    </source>
</evidence>
<dbReference type="SUPFAM" id="SSF49842">
    <property type="entry name" value="TNF-like"/>
    <property type="match status" value="1"/>
</dbReference>
<dbReference type="Pfam" id="PF00386">
    <property type="entry name" value="C1q"/>
    <property type="match status" value="1"/>
</dbReference>
<proteinExistence type="predicted"/>
<protein>
    <recommendedName>
        <fullName evidence="2">C1q domain-containing protein</fullName>
    </recommendedName>
</protein>
<dbReference type="InterPro" id="IPR008983">
    <property type="entry name" value="Tumour_necrosis_fac-like_dom"/>
</dbReference>
<dbReference type="Gene3D" id="2.60.120.40">
    <property type="match status" value="1"/>
</dbReference>
<evidence type="ECO:0000259" key="2">
    <source>
        <dbReference type="PROSITE" id="PS50871"/>
    </source>
</evidence>
<dbReference type="SUPFAM" id="SSF58100">
    <property type="entry name" value="Bacterial hemolysins"/>
    <property type="match status" value="1"/>
</dbReference>
<name>A0AAV2HU36_LYMST</name>
<organism evidence="3 4">
    <name type="scientific">Lymnaea stagnalis</name>
    <name type="common">Great pond snail</name>
    <name type="synonym">Helix stagnalis</name>
    <dbReference type="NCBI Taxonomy" id="6523"/>
    <lineage>
        <taxon>Eukaryota</taxon>
        <taxon>Metazoa</taxon>
        <taxon>Spiralia</taxon>
        <taxon>Lophotrochozoa</taxon>
        <taxon>Mollusca</taxon>
        <taxon>Gastropoda</taxon>
        <taxon>Heterobranchia</taxon>
        <taxon>Euthyneura</taxon>
        <taxon>Panpulmonata</taxon>
        <taxon>Hygrophila</taxon>
        <taxon>Lymnaeoidea</taxon>
        <taxon>Lymnaeidae</taxon>
        <taxon>Lymnaea</taxon>
    </lineage>
</organism>
<dbReference type="EMBL" id="CAXITT010000269">
    <property type="protein sequence ID" value="CAL1537630.1"/>
    <property type="molecule type" value="Genomic_DNA"/>
</dbReference>
<feature type="coiled-coil region" evidence="1">
    <location>
        <begin position="165"/>
        <end position="312"/>
    </location>
</feature>
<comment type="caution">
    <text evidence="3">The sequence shown here is derived from an EMBL/GenBank/DDBJ whole genome shotgun (WGS) entry which is preliminary data.</text>
</comment>
<evidence type="ECO:0000256" key="1">
    <source>
        <dbReference type="SAM" id="Coils"/>
    </source>
</evidence>
<keyword evidence="1" id="KW-0175">Coiled coil</keyword>